<dbReference type="InterPro" id="IPR043128">
    <property type="entry name" value="Rev_trsase/Diguanyl_cyclase"/>
</dbReference>
<feature type="compositionally biased region" description="Basic and acidic residues" evidence="1">
    <location>
        <begin position="991"/>
        <end position="1005"/>
    </location>
</feature>
<dbReference type="InterPro" id="IPR012337">
    <property type="entry name" value="RNaseH-like_sf"/>
</dbReference>
<sequence length="1541" mass="174932">MADTTRARKEVLEEEDQTFVAITLVSSQKVDRVDTETILQEGFTTPVTGIEVARMAPVREVLPYLEEIINLIILTNGDWFAKIFLKDAYLTVPIHPSHQRFHDRVSSINLHVCRFACHHRRGALQSYSNRDNLSQEIEYLGLVVNSNTLSVALTKDKVDSMIELCREALSKNIVKIPRNYVRKSTTIPSEDLLHKAVSEVLSGRLTIRKAAEQFGLKYATVGFYSKRHSSSGLFPPREMKKLLHSSQIIPAKLEVELGNYLKDCALINHGLSTRETRQLAYSFAIANEIVVPKNWTEKESASQDWMIGFLKRNSSLSIRKPEKTSLSRAAGFNKPVVSSYYDKLSDVMTSFIVSCSKENPVLLTLDNHCSHLDYQAVTFAKENGIVLLTFPPHCSHALQPLDATVFGPYKKAFEKSQNEWLHSNPGGRISIKEFNNRGFDGINSAISPPVKENTGTSLTSTPSTSTTDGVIKSHVNPVDIRPLPQVSQAPKKKDQEMKKKEKPEKMLSKRSLNAPGKIKARKKKKTSEKENTLTENSVAGFDVETVCLVDEEDQHWATRSTPTDSALTWKSESNAKLPSTTASRVEKVKFIKSFLGLCSYYRRHIPGFAEAAKPLFDLTRESSLFIWTPTHQERFDKLKQMLADAATVAYPDQTAEFEINPDASDYEIPTVHLRMPNKNRHRPPRTMLAPIKNGTCRQASQMVHDNLRVQVCKLTKTARYTRTRTPYAFTPKREGNSQLYDRKWPSVSYANNRRRRNGSRTAALHTERPEDHNPTSLSRRRHIRTPRRDTHLRQSHALLLMARDRSRYRKQHLGLPRLSVTKERTIQETGRVGMDILWPFPTSSLGNRYIIVAFDYLTKWAEAVALPVARAEQVAEFFVKEILLRHGAPRKLTTDQGKCLVATMMQRVLAAMETNHQTTTAYHPQANGLLERLNHTLADMLSIYATPDPHQLVPVKDGGPDKYEIWMLGNLQRAFAEVNDQSQRAQRKYKPHYDNTARKEKDSTRHNSPTQQQQKDRGGTFRTPQKLCRPHPTRTKYGWRSTVNGQSGKRRNNKRGVQRRIHTATWWLMGLLLVAMRPTPIDGALEVKLSSDGVIFQSMGELFFSDSEWVIVTDISFNQEDKVSNELKMWLMEKIKLIVLGSSSNKDFQRHTQLQSIQRRESSTTADSNGSRLSGLVDGEGKILNWLFGVSTTEEIDKVNRKVAKLSTETTAIVHALETHTTLINETIWELHASKEATDALQRSCITLDKELNNAKRTLHNLARETEWDWKSRDKIDNASRATKLPTCWALTPATQAGDMWKSYQEAAVTAAAIENGIRLFIHISIFEFIRAVTLCRVIGMARATKNGQTSLQHVGLPQYLATSPDQQTFIELSAEMVGPCRLTICLISRAVSRKNNKGTCSVTIFLADNHRIQDDYNVYGTRCCLPRIPPLGPFSNQHNPPCRDISTTDHRTAVIYARHSHDIRLRDTHVLYSTIRRLDFPGQFQKGYSPTMDYKDHPTPRRPKSTWTTATTTTDHHKKTIYRHSTPNFARAPPTTVCEN</sequence>
<dbReference type="Proteomes" id="UP000076858">
    <property type="component" value="Unassembled WGS sequence"/>
</dbReference>
<dbReference type="Gene3D" id="3.30.420.10">
    <property type="entry name" value="Ribonuclease H-like superfamily/Ribonuclease H"/>
    <property type="match status" value="1"/>
</dbReference>
<feature type="compositionally biased region" description="Low complexity" evidence="1">
    <location>
        <begin position="454"/>
        <end position="467"/>
    </location>
</feature>
<dbReference type="SUPFAM" id="SSF53098">
    <property type="entry name" value="Ribonuclease H-like"/>
    <property type="match status" value="1"/>
</dbReference>
<evidence type="ECO:0000256" key="1">
    <source>
        <dbReference type="SAM" id="MobiDB-lite"/>
    </source>
</evidence>
<feature type="region of interest" description="Disordered" evidence="1">
    <location>
        <begin position="750"/>
        <end position="790"/>
    </location>
</feature>
<feature type="compositionally biased region" description="Basic and acidic residues" evidence="1">
    <location>
        <begin position="491"/>
        <end position="507"/>
    </location>
</feature>
<dbReference type="GO" id="GO:0003676">
    <property type="term" value="F:nucleic acid binding"/>
    <property type="evidence" value="ECO:0007669"/>
    <property type="project" value="InterPro"/>
</dbReference>
<proteinExistence type="predicted"/>
<feature type="region of interest" description="Disordered" evidence="1">
    <location>
        <begin position="978"/>
        <end position="1057"/>
    </location>
</feature>
<protein>
    <recommendedName>
        <fullName evidence="2">Integrase catalytic domain-containing protein</fullName>
    </recommendedName>
</protein>
<evidence type="ECO:0000259" key="2">
    <source>
        <dbReference type="PROSITE" id="PS50994"/>
    </source>
</evidence>
<feature type="compositionally biased region" description="Basic residues" evidence="1">
    <location>
        <begin position="1048"/>
        <end position="1057"/>
    </location>
</feature>
<dbReference type="GO" id="GO:0042575">
    <property type="term" value="C:DNA polymerase complex"/>
    <property type="evidence" value="ECO:0007669"/>
    <property type="project" value="UniProtKB-ARBA"/>
</dbReference>
<dbReference type="Pfam" id="PF00665">
    <property type="entry name" value="rve"/>
    <property type="match status" value="1"/>
</dbReference>
<dbReference type="OrthoDB" id="6377204at2759"/>
<feature type="region of interest" description="Disordered" evidence="1">
    <location>
        <begin position="1153"/>
        <end position="1172"/>
    </location>
</feature>
<reference evidence="3 4" key="1">
    <citation type="submission" date="2016-03" db="EMBL/GenBank/DDBJ databases">
        <title>EvidentialGene: Evidence-directed Construction of Genes on Genomes.</title>
        <authorList>
            <person name="Gilbert D.G."/>
            <person name="Choi J.-H."/>
            <person name="Mockaitis K."/>
            <person name="Colbourne J."/>
            <person name="Pfrender M."/>
        </authorList>
    </citation>
    <scope>NUCLEOTIDE SEQUENCE [LARGE SCALE GENOMIC DNA]</scope>
    <source>
        <strain evidence="3 4">Xinb3</strain>
        <tissue evidence="3">Complete organism</tissue>
    </source>
</reference>
<dbReference type="Pfam" id="PF03184">
    <property type="entry name" value="DDE_1"/>
    <property type="match status" value="1"/>
</dbReference>
<dbReference type="InterPro" id="IPR043502">
    <property type="entry name" value="DNA/RNA_pol_sf"/>
</dbReference>
<dbReference type="PANTHER" id="PTHR37984">
    <property type="entry name" value="PROTEIN CBG26694"/>
    <property type="match status" value="1"/>
</dbReference>
<evidence type="ECO:0000313" key="4">
    <source>
        <dbReference type="Proteomes" id="UP000076858"/>
    </source>
</evidence>
<feature type="region of interest" description="Disordered" evidence="1">
    <location>
        <begin position="1490"/>
        <end position="1520"/>
    </location>
</feature>
<dbReference type="InterPro" id="IPR001584">
    <property type="entry name" value="Integrase_cat-core"/>
</dbReference>
<accession>A0A164K1C9</accession>
<evidence type="ECO:0000313" key="3">
    <source>
        <dbReference type="EMBL" id="KZS02852.1"/>
    </source>
</evidence>
<dbReference type="PROSITE" id="PS50994">
    <property type="entry name" value="INTEGRASE"/>
    <property type="match status" value="1"/>
</dbReference>
<name>A0A164K1C9_9CRUS</name>
<dbReference type="InterPro" id="IPR041577">
    <property type="entry name" value="RT_RNaseH_2"/>
</dbReference>
<comment type="caution">
    <text evidence="3">The sequence shown here is derived from an EMBL/GenBank/DDBJ whole genome shotgun (WGS) entry which is preliminary data.</text>
</comment>
<dbReference type="PANTHER" id="PTHR37984:SF15">
    <property type="entry name" value="INTEGRASE CATALYTIC DOMAIN-CONTAINING PROTEIN"/>
    <property type="match status" value="1"/>
</dbReference>
<dbReference type="Pfam" id="PF17919">
    <property type="entry name" value="RT_RNaseH_2"/>
    <property type="match status" value="1"/>
</dbReference>
<dbReference type="EMBL" id="LRGB01003389">
    <property type="protein sequence ID" value="KZS02852.1"/>
    <property type="molecule type" value="Genomic_DNA"/>
</dbReference>
<dbReference type="InterPro" id="IPR004875">
    <property type="entry name" value="DDE_SF_endonuclease_dom"/>
</dbReference>
<keyword evidence="4" id="KW-1185">Reference proteome</keyword>
<dbReference type="Gene3D" id="3.30.70.270">
    <property type="match status" value="1"/>
</dbReference>
<feature type="domain" description="Integrase catalytic" evidence="2">
    <location>
        <begin position="824"/>
        <end position="999"/>
    </location>
</feature>
<gene>
    <name evidence="3" type="ORF">APZ42_034561</name>
</gene>
<feature type="region of interest" description="Disordered" evidence="1">
    <location>
        <begin position="442"/>
        <end position="533"/>
    </location>
</feature>
<dbReference type="GO" id="GO:0071897">
    <property type="term" value="P:DNA biosynthetic process"/>
    <property type="evidence" value="ECO:0007669"/>
    <property type="project" value="UniProtKB-ARBA"/>
</dbReference>
<dbReference type="SUPFAM" id="SSF56672">
    <property type="entry name" value="DNA/RNA polymerases"/>
    <property type="match status" value="1"/>
</dbReference>
<dbReference type="GO" id="GO:0015074">
    <property type="term" value="P:DNA integration"/>
    <property type="evidence" value="ECO:0007669"/>
    <property type="project" value="InterPro"/>
</dbReference>
<organism evidence="3 4">
    <name type="scientific">Daphnia magna</name>
    <dbReference type="NCBI Taxonomy" id="35525"/>
    <lineage>
        <taxon>Eukaryota</taxon>
        <taxon>Metazoa</taxon>
        <taxon>Ecdysozoa</taxon>
        <taxon>Arthropoda</taxon>
        <taxon>Crustacea</taxon>
        <taxon>Branchiopoda</taxon>
        <taxon>Diplostraca</taxon>
        <taxon>Cladocera</taxon>
        <taxon>Anomopoda</taxon>
        <taxon>Daphniidae</taxon>
        <taxon>Daphnia</taxon>
    </lineage>
</organism>
<dbReference type="InterPro" id="IPR036397">
    <property type="entry name" value="RNaseH_sf"/>
</dbReference>
<dbReference type="InterPro" id="IPR050951">
    <property type="entry name" value="Retrovirus_Pol_polyprotein"/>
</dbReference>